<reference evidence="2" key="2">
    <citation type="submission" date="2015-04" db="EMBL/GenBank/DDBJ databases">
        <title>Draft Genome Sequences of Eight Spore-Forming Food Isolates of Bacillus cereus Genome sequencing.</title>
        <authorList>
            <person name="Krawcyk A.O."/>
            <person name="de Jong A."/>
            <person name="Eijlander R.T."/>
            <person name="Berendsen E.M."/>
            <person name="Holsappel S."/>
            <person name="Wells-Bennik M."/>
            <person name="Kuipers O.P."/>
        </authorList>
    </citation>
    <scope>NUCLEOTIDE SEQUENCE [LARGE SCALE GENOMIC DNA]</scope>
    <source>
        <strain evidence="2">B4147</strain>
    </source>
</reference>
<reference evidence="1 2" key="1">
    <citation type="journal article" date="2015" name="Genome Announc.">
        <title>Next-Generation Whole-Genome Sequencing of Eight Strains of Bacillus cereus, Isolated from Food.</title>
        <authorList>
            <person name="Krawczyk A.O."/>
            <person name="de Jong A."/>
            <person name="Eijlander R.T."/>
            <person name="Berendsen E.M."/>
            <person name="Holsappel S."/>
            <person name="Wells-Bennik M.H."/>
            <person name="Kuipers O.P."/>
        </authorList>
    </citation>
    <scope>NUCLEOTIDE SEQUENCE [LARGE SCALE GENOMIC DNA]</scope>
    <source>
        <strain evidence="1 2">B4147</strain>
    </source>
</reference>
<evidence type="ECO:0000313" key="2">
    <source>
        <dbReference type="Proteomes" id="UP000035350"/>
    </source>
</evidence>
<dbReference type="PATRIC" id="fig|1396.433.peg.2675"/>
<protein>
    <submittedName>
        <fullName evidence="1">Uncharacterized protein</fullName>
    </submittedName>
</protein>
<name>A0A0G8CHJ0_9BACI</name>
<dbReference type="EMBL" id="LCYN01000004">
    <property type="protein sequence ID" value="KKZ99210.1"/>
    <property type="molecule type" value="Genomic_DNA"/>
</dbReference>
<gene>
    <name evidence="1" type="ORF">B4147_3794</name>
</gene>
<accession>A0A0G8CHJ0</accession>
<comment type="caution">
    <text evidence="1">The sequence shown here is derived from an EMBL/GenBank/DDBJ whole genome shotgun (WGS) entry which is preliminary data.</text>
</comment>
<dbReference type="AlphaFoldDB" id="A0A0G8CHJ0"/>
<organism evidence="1 2">
    <name type="scientific">Bacillus wiedmannii</name>
    <dbReference type="NCBI Taxonomy" id="1890302"/>
    <lineage>
        <taxon>Bacteria</taxon>
        <taxon>Bacillati</taxon>
        <taxon>Bacillota</taxon>
        <taxon>Bacilli</taxon>
        <taxon>Bacillales</taxon>
        <taxon>Bacillaceae</taxon>
        <taxon>Bacillus</taxon>
        <taxon>Bacillus cereus group</taxon>
    </lineage>
</organism>
<sequence length="56" mass="6452">MSIFKSNSACLFTVLATKHCTPPIAKQMIQITHPYFFDQTTNAIFFHFIHYVNKTG</sequence>
<proteinExistence type="predicted"/>
<dbReference type="Proteomes" id="UP000035350">
    <property type="component" value="Unassembled WGS sequence"/>
</dbReference>
<evidence type="ECO:0000313" key="1">
    <source>
        <dbReference type="EMBL" id="KKZ99210.1"/>
    </source>
</evidence>